<dbReference type="Proteomes" id="UP001367508">
    <property type="component" value="Unassembled WGS sequence"/>
</dbReference>
<evidence type="ECO:0000313" key="3">
    <source>
        <dbReference type="Proteomes" id="UP001367508"/>
    </source>
</evidence>
<gene>
    <name evidence="2" type="ORF">VNO77_34516</name>
</gene>
<accession>A0AAN9PZV3</accession>
<feature type="region of interest" description="Disordered" evidence="1">
    <location>
        <begin position="215"/>
        <end position="250"/>
    </location>
</feature>
<name>A0AAN9PZV3_CANGL</name>
<evidence type="ECO:0000313" key="2">
    <source>
        <dbReference type="EMBL" id="KAK7315934.1"/>
    </source>
</evidence>
<keyword evidence="3" id="KW-1185">Reference proteome</keyword>
<feature type="region of interest" description="Disordered" evidence="1">
    <location>
        <begin position="288"/>
        <end position="308"/>
    </location>
</feature>
<protein>
    <submittedName>
        <fullName evidence="2">Uncharacterized protein</fullName>
    </submittedName>
</protein>
<sequence length="308" mass="34840">MHDGIYCSSSFLSPDSFEDTDPKEKSETLHIHFEGGVLRSWGYPGPSEIVTIGSGHLSCIGDLDKEWFLPSYCIPSQHHYQNKKGMAFLTVHRLPTAPEFGHPSYMPRKLNVQIFSFSARIFIAWAMQTPDLSSISIGAFERAEFLHFKRQRGEPSHSKRKMGERRGYHQPGYSECHCYWACNQSAQCHGDPPTFLGHFNVIPCVHGPAWPPNHRIRTPSSTIHQSEPSISQIDQSEVLSSRKRSDKPVMEPTERLNLLLVFPNLHLLYLSQNFSSQMLLTSTPLQEKASSMAGSRENSRTLPFSPLS</sequence>
<dbReference type="EMBL" id="JAYMYQ010000008">
    <property type="protein sequence ID" value="KAK7315934.1"/>
    <property type="molecule type" value="Genomic_DNA"/>
</dbReference>
<feature type="compositionally biased region" description="Polar residues" evidence="1">
    <location>
        <begin position="218"/>
        <end position="239"/>
    </location>
</feature>
<reference evidence="2 3" key="1">
    <citation type="submission" date="2024-01" db="EMBL/GenBank/DDBJ databases">
        <title>The genomes of 5 underutilized Papilionoideae crops provide insights into root nodulation and disease resistanc.</title>
        <authorList>
            <person name="Jiang F."/>
        </authorList>
    </citation>
    <scope>NUCLEOTIDE SEQUENCE [LARGE SCALE GENOMIC DNA]</scope>
    <source>
        <strain evidence="2">LVBAO_FW01</strain>
        <tissue evidence="2">Leaves</tissue>
    </source>
</reference>
<evidence type="ECO:0000256" key="1">
    <source>
        <dbReference type="SAM" id="MobiDB-lite"/>
    </source>
</evidence>
<proteinExistence type="predicted"/>
<organism evidence="2 3">
    <name type="scientific">Canavalia gladiata</name>
    <name type="common">Sword bean</name>
    <name type="synonym">Dolichos gladiatus</name>
    <dbReference type="NCBI Taxonomy" id="3824"/>
    <lineage>
        <taxon>Eukaryota</taxon>
        <taxon>Viridiplantae</taxon>
        <taxon>Streptophyta</taxon>
        <taxon>Embryophyta</taxon>
        <taxon>Tracheophyta</taxon>
        <taxon>Spermatophyta</taxon>
        <taxon>Magnoliopsida</taxon>
        <taxon>eudicotyledons</taxon>
        <taxon>Gunneridae</taxon>
        <taxon>Pentapetalae</taxon>
        <taxon>rosids</taxon>
        <taxon>fabids</taxon>
        <taxon>Fabales</taxon>
        <taxon>Fabaceae</taxon>
        <taxon>Papilionoideae</taxon>
        <taxon>50 kb inversion clade</taxon>
        <taxon>NPAAA clade</taxon>
        <taxon>indigoferoid/millettioid clade</taxon>
        <taxon>Phaseoleae</taxon>
        <taxon>Canavalia</taxon>
    </lineage>
</organism>
<dbReference type="AlphaFoldDB" id="A0AAN9PZV3"/>
<comment type="caution">
    <text evidence="2">The sequence shown here is derived from an EMBL/GenBank/DDBJ whole genome shotgun (WGS) entry which is preliminary data.</text>
</comment>